<comment type="caution">
    <text evidence="2">The sequence shown here is derived from an EMBL/GenBank/DDBJ whole genome shotgun (WGS) entry which is preliminary data.</text>
</comment>
<feature type="transmembrane region" description="Helical" evidence="1">
    <location>
        <begin position="25"/>
        <end position="44"/>
    </location>
</feature>
<keyword evidence="3" id="KW-1185">Reference proteome</keyword>
<name>A0A5B1CJ05_9BACT</name>
<evidence type="ECO:0000313" key="3">
    <source>
        <dbReference type="Proteomes" id="UP000322699"/>
    </source>
</evidence>
<dbReference type="RefSeq" id="WP_084422854.1">
    <property type="nucleotide sequence ID" value="NZ_LWSK01000100.1"/>
</dbReference>
<accession>A0A5B1CJ05</accession>
<evidence type="ECO:0000256" key="1">
    <source>
        <dbReference type="SAM" id="Phobius"/>
    </source>
</evidence>
<keyword evidence="1" id="KW-0472">Membrane</keyword>
<evidence type="ECO:0000313" key="2">
    <source>
        <dbReference type="EMBL" id="KAA1260586.1"/>
    </source>
</evidence>
<keyword evidence="1" id="KW-0812">Transmembrane</keyword>
<dbReference type="OrthoDB" id="286040at2"/>
<gene>
    <name evidence="2" type="ORF">LF1_31260</name>
</gene>
<dbReference type="AlphaFoldDB" id="A0A5B1CJ05"/>
<dbReference type="EMBL" id="VRLW01000001">
    <property type="protein sequence ID" value="KAA1260586.1"/>
    <property type="molecule type" value="Genomic_DNA"/>
</dbReference>
<keyword evidence="1" id="KW-1133">Transmembrane helix</keyword>
<sequence>MSLLKRTQPIIRFLVEEDGATAVEYAVLIALILGTLIGSALLLGPAVDGSFKESSDAISGAFGS</sequence>
<organism evidence="2 3">
    <name type="scientific">Rubripirellula obstinata</name>
    <dbReference type="NCBI Taxonomy" id="406547"/>
    <lineage>
        <taxon>Bacteria</taxon>
        <taxon>Pseudomonadati</taxon>
        <taxon>Planctomycetota</taxon>
        <taxon>Planctomycetia</taxon>
        <taxon>Pirellulales</taxon>
        <taxon>Pirellulaceae</taxon>
        <taxon>Rubripirellula</taxon>
    </lineage>
</organism>
<dbReference type="Proteomes" id="UP000322699">
    <property type="component" value="Unassembled WGS sequence"/>
</dbReference>
<proteinExistence type="predicted"/>
<reference evidence="2 3" key="1">
    <citation type="submission" date="2019-08" db="EMBL/GenBank/DDBJ databases">
        <title>Deep-cultivation of Planctomycetes and their phenomic and genomic characterization uncovers novel biology.</title>
        <authorList>
            <person name="Wiegand S."/>
            <person name="Jogler M."/>
            <person name="Boedeker C."/>
            <person name="Pinto D."/>
            <person name="Vollmers J."/>
            <person name="Rivas-Marin E."/>
            <person name="Kohn T."/>
            <person name="Peeters S.H."/>
            <person name="Heuer A."/>
            <person name="Rast P."/>
            <person name="Oberbeckmann S."/>
            <person name="Bunk B."/>
            <person name="Jeske O."/>
            <person name="Meyerdierks A."/>
            <person name="Storesund J.E."/>
            <person name="Kallscheuer N."/>
            <person name="Luecker S."/>
            <person name="Lage O.M."/>
            <person name="Pohl T."/>
            <person name="Merkel B.J."/>
            <person name="Hornburger P."/>
            <person name="Mueller R.-W."/>
            <person name="Bruemmer F."/>
            <person name="Labrenz M."/>
            <person name="Spormann A.M."/>
            <person name="Op Den Camp H."/>
            <person name="Overmann J."/>
            <person name="Amann R."/>
            <person name="Jetten M.S.M."/>
            <person name="Mascher T."/>
            <person name="Medema M.H."/>
            <person name="Devos D.P."/>
            <person name="Kaster A.-K."/>
            <person name="Ovreas L."/>
            <person name="Rohde M."/>
            <person name="Galperin M.Y."/>
            <person name="Jogler C."/>
        </authorList>
    </citation>
    <scope>NUCLEOTIDE SEQUENCE [LARGE SCALE GENOMIC DNA]</scope>
    <source>
        <strain evidence="2 3">LF1</strain>
    </source>
</reference>
<protein>
    <submittedName>
        <fullName evidence="2">Flp/Fap pilin component</fullName>
    </submittedName>
</protein>